<proteinExistence type="predicted"/>
<evidence type="ECO:0000313" key="2">
    <source>
        <dbReference type="Proteomes" id="UP000887565"/>
    </source>
</evidence>
<dbReference type="Proteomes" id="UP000887565">
    <property type="component" value="Unplaced"/>
</dbReference>
<reference evidence="3" key="1">
    <citation type="submission" date="2022-11" db="UniProtKB">
        <authorList>
            <consortium name="WormBaseParasite"/>
        </authorList>
    </citation>
    <scope>IDENTIFICATION</scope>
</reference>
<keyword evidence="1" id="KW-0732">Signal</keyword>
<keyword evidence="2" id="KW-1185">Reference proteome</keyword>
<name>A0A915KH66_ROMCU</name>
<evidence type="ECO:0000256" key="1">
    <source>
        <dbReference type="SAM" id="SignalP"/>
    </source>
</evidence>
<feature type="signal peptide" evidence="1">
    <location>
        <begin position="1"/>
        <end position="22"/>
    </location>
</feature>
<sequence>MKAVLIIVPILMLGVMDPVIKSNSPSFVEAATCNGPNCSSKCKLRRCDNGFCSKTGDCVCISC</sequence>
<accession>A0A915KH66</accession>
<protein>
    <submittedName>
        <fullName evidence="3">AKTx</fullName>
    </submittedName>
</protein>
<evidence type="ECO:0000313" key="3">
    <source>
        <dbReference type="WBParaSite" id="nRc.2.0.1.t37326-RA"/>
    </source>
</evidence>
<feature type="chain" id="PRO_5037643515" evidence="1">
    <location>
        <begin position="23"/>
        <end position="63"/>
    </location>
</feature>
<organism evidence="2 3">
    <name type="scientific">Romanomermis culicivorax</name>
    <name type="common">Nematode worm</name>
    <dbReference type="NCBI Taxonomy" id="13658"/>
    <lineage>
        <taxon>Eukaryota</taxon>
        <taxon>Metazoa</taxon>
        <taxon>Ecdysozoa</taxon>
        <taxon>Nematoda</taxon>
        <taxon>Enoplea</taxon>
        <taxon>Dorylaimia</taxon>
        <taxon>Mermithida</taxon>
        <taxon>Mermithoidea</taxon>
        <taxon>Mermithidae</taxon>
        <taxon>Romanomermis</taxon>
    </lineage>
</organism>
<dbReference type="AlphaFoldDB" id="A0A915KH66"/>
<dbReference type="WBParaSite" id="nRc.2.0.1.t37326-RA">
    <property type="protein sequence ID" value="nRc.2.0.1.t37326-RA"/>
    <property type="gene ID" value="nRc.2.0.1.g37326"/>
</dbReference>